<dbReference type="InterPro" id="IPR034294">
    <property type="entry name" value="Aquaporin_transptr"/>
</dbReference>
<reference evidence="8 9" key="1">
    <citation type="submission" date="2019-02" db="EMBL/GenBank/DDBJ databases">
        <title>Genomic Encyclopedia of Archaeal and Bacterial Type Strains, Phase II (KMG-II): from individual species to whole genera.</title>
        <authorList>
            <person name="Goeker M."/>
        </authorList>
    </citation>
    <scope>NUCLEOTIDE SEQUENCE [LARGE SCALE GENOMIC DNA]</scope>
    <source>
        <strain evidence="8 9">DSM 18101</strain>
    </source>
</reference>
<feature type="transmembrane region" description="Helical" evidence="7">
    <location>
        <begin position="90"/>
        <end position="108"/>
    </location>
</feature>
<evidence type="ECO:0000256" key="7">
    <source>
        <dbReference type="SAM" id="Phobius"/>
    </source>
</evidence>
<dbReference type="InterPro" id="IPR023271">
    <property type="entry name" value="Aquaporin-like"/>
</dbReference>
<dbReference type="PANTHER" id="PTHR45724:SF13">
    <property type="entry name" value="AQUAPORIN NIP1-1-RELATED"/>
    <property type="match status" value="1"/>
</dbReference>
<dbReference type="PRINTS" id="PR00783">
    <property type="entry name" value="MINTRINSICP"/>
</dbReference>
<evidence type="ECO:0000256" key="2">
    <source>
        <dbReference type="ARBA" id="ARBA00022448"/>
    </source>
</evidence>
<evidence type="ECO:0000256" key="1">
    <source>
        <dbReference type="ARBA" id="ARBA00004141"/>
    </source>
</evidence>
<evidence type="ECO:0000256" key="3">
    <source>
        <dbReference type="ARBA" id="ARBA00022692"/>
    </source>
</evidence>
<comment type="similarity">
    <text evidence="6">Belongs to the MIP/aquaporin (TC 1.A.8) family.</text>
</comment>
<keyword evidence="2 6" id="KW-0813">Transport</keyword>
<gene>
    <name evidence="8" type="ORF">BDD14_5946</name>
</gene>
<name>A0A4Q7YD31_9BACT</name>
<dbReference type="Pfam" id="PF00230">
    <property type="entry name" value="MIP"/>
    <property type="match status" value="1"/>
</dbReference>
<keyword evidence="3 6" id="KW-0812">Transmembrane</keyword>
<organism evidence="8 9">
    <name type="scientific">Edaphobacter modestus</name>
    <dbReference type="NCBI Taxonomy" id="388466"/>
    <lineage>
        <taxon>Bacteria</taxon>
        <taxon>Pseudomonadati</taxon>
        <taxon>Acidobacteriota</taxon>
        <taxon>Terriglobia</taxon>
        <taxon>Terriglobales</taxon>
        <taxon>Acidobacteriaceae</taxon>
        <taxon>Edaphobacter</taxon>
    </lineage>
</organism>
<keyword evidence="5 7" id="KW-0472">Membrane</keyword>
<accession>A0A4Q7YD31</accession>
<dbReference type="AlphaFoldDB" id="A0A4Q7YD31"/>
<dbReference type="PROSITE" id="PS00221">
    <property type="entry name" value="MIP"/>
    <property type="match status" value="1"/>
</dbReference>
<comment type="caution">
    <text evidence="8">The sequence shown here is derived from an EMBL/GenBank/DDBJ whole genome shotgun (WGS) entry which is preliminary data.</text>
</comment>
<dbReference type="Gene3D" id="1.20.1080.10">
    <property type="entry name" value="Glycerol uptake facilitator protein"/>
    <property type="match status" value="1"/>
</dbReference>
<sequence>MDQSQGLPSNQERVSFARLARDSAFELILTSVLLFGVVSIVRWVIGPSPISRTIPGIHAELWIVGAAVAFLLAGLILSPPGRASGGHTNPAISLAMWHFGVFPGAGVIPYAIAQLLGSVFGVVAARSVWGNVVAEPPVVYAALQPGPGWSTWELFATEAFGMAVIVFLVGLCLAVQRLTPFVPWIVGALVGIGIAVLGTATGGSLNPARQFGPAVVSGQTKFLWVYLVAPLVGAAAAAWLRSLLQYRRKVLTHRLCGTIGHPAGNQI</sequence>
<protein>
    <submittedName>
        <fullName evidence="8">Glycerol uptake facilitator protein/aquaporin Z</fullName>
    </submittedName>
</protein>
<dbReference type="GO" id="GO:0016020">
    <property type="term" value="C:membrane"/>
    <property type="evidence" value="ECO:0007669"/>
    <property type="project" value="UniProtKB-SubCell"/>
</dbReference>
<dbReference type="InterPro" id="IPR022357">
    <property type="entry name" value="MIP_CS"/>
</dbReference>
<comment type="subcellular location">
    <subcellularLocation>
        <location evidence="1">Membrane</location>
        <topology evidence="1">Multi-pass membrane protein</topology>
    </subcellularLocation>
</comment>
<dbReference type="InterPro" id="IPR000425">
    <property type="entry name" value="MIP"/>
</dbReference>
<dbReference type="Proteomes" id="UP000292958">
    <property type="component" value="Unassembled WGS sequence"/>
</dbReference>
<evidence type="ECO:0000313" key="9">
    <source>
        <dbReference type="Proteomes" id="UP000292958"/>
    </source>
</evidence>
<dbReference type="PANTHER" id="PTHR45724">
    <property type="entry name" value="AQUAPORIN NIP2-1"/>
    <property type="match status" value="1"/>
</dbReference>
<evidence type="ECO:0000313" key="8">
    <source>
        <dbReference type="EMBL" id="RZU35187.1"/>
    </source>
</evidence>
<evidence type="ECO:0000256" key="4">
    <source>
        <dbReference type="ARBA" id="ARBA00022989"/>
    </source>
</evidence>
<evidence type="ECO:0000256" key="5">
    <source>
        <dbReference type="ARBA" id="ARBA00023136"/>
    </source>
</evidence>
<dbReference type="RefSeq" id="WP_165420362.1">
    <property type="nucleotide sequence ID" value="NZ_SHKW01000003.1"/>
</dbReference>
<feature type="transmembrane region" description="Helical" evidence="7">
    <location>
        <begin position="223"/>
        <end position="244"/>
    </location>
</feature>
<dbReference type="SUPFAM" id="SSF81338">
    <property type="entry name" value="Aquaporin-like"/>
    <property type="match status" value="1"/>
</dbReference>
<keyword evidence="9" id="KW-1185">Reference proteome</keyword>
<dbReference type="EMBL" id="SHKW01000003">
    <property type="protein sequence ID" value="RZU35187.1"/>
    <property type="molecule type" value="Genomic_DNA"/>
</dbReference>
<dbReference type="GO" id="GO:0015267">
    <property type="term" value="F:channel activity"/>
    <property type="evidence" value="ECO:0007669"/>
    <property type="project" value="InterPro"/>
</dbReference>
<keyword evidence="4 7" id="KW-1133">Transmembrane helix</keyword>
<proteinExistence type="inferred from homology"/>
<feature type="transmembrane region" description="Helical" evidence="7">
    <location>
        <begin position="154"/>
        <end position="174"/>
    </location>
</feature>
<evidence type="ECO:0000256" key="6">
    <source>
        <dbReference type="RuleBase" id="RU000477"/>
    </source>
</evidence>
<feature type="transmembrane region" description="Helical" evidence="7">
    <location>
        <begin position="57"/>
        <end position="78"/>
    </location>
</feature>
<feature type="transmembrane region" description="Helical" evidence="7">
    <location>
        <begin position="24"/>
        <end position="45"/>
    </location>
</feature>
<feature type="transmembrane region" description="Helical" evidence="7">
    <location>
        <begin position="181"/>
        <end position="203"/>
    </location>
</feature>